<dbReference type="VEuPathDB" id="FungiDB:UREG_06928"/>
<evidence type="ECO:0000256" key="5">
    <source>
        <dbReference type="ARBA" id="ARBA00023002"/>
    </source>
</evidence>
<organism evidence="7 8">
    <name type="scientific">Uncinocarpus reesii (strain UAMH 1704)</name>
    <dbReference type="NCBI Taxonomy" id="336963"/>
    <lineage>
        <taxon>Eukaryota</taxon>
        <taxon>Fungi</taxon>
        <taxon>Dikarya</taxon>
        <taxon>Ascomycota</taxon>
        <taxon>Pezizomycotina</taxon>
        <taxon>Eurotiomycetes</taxon>
        <taxon>Eurotiomycetidae</taxon>
        <taxon>Onygenales</taxon>
        <taxon>Onygenaceae</taxon>
        <taxon>Uncinocarpus</taxon>
    </lineage>
</organism>
<evidence type="ECO:0000259" key="6">
    <source>
        <dbReference type="PROSITE" id="PS51387"/>
    </source>
</evidence>
<proteinExistence type="inferred from homology"/>
<name>C4JWI6_UNCRE</name>
<evidence type="ECO:0000313" key="8">
    <source>
        <dbReference type="Proteomes" id="UP000002058"/>
    </source>
</evidence>
<dbReference type="GeneID" id="8442467"/>
<dbReference type="Pfam" id="PF01565">
    <property type="entry name" value="FAD_binding_4"/>
    <property type="match status" value="1"/>
</dbReference>
<dbReference type="OrthoDB" id="9983560at2759"/>
<dbReference type="GO" id="GO:0071949">
    <property type="term" value="F:FAD binding"/>
    <property type="evidence" value="ECO:0007669"/>
    <property type="project" value="InterPro"/>
</dbReference>
<dbReference type="InParanoid" id="C4JWI6"/>
<dbReference type="PANTHER" id="PTHR42973">
    <property type="entry name" value="BINDING OXIDOREDUCTASE, PUTATIVE (AFU_ORTHOLOGUE AFUA_1G17690)-RELATED"/>
    <property type="match status" value="1"/>
</dbReference>
<dbReference type="OMA" id="VCNRCVG"/>
<protein>
    <recommendedName>
        <fullName evidence="6">FAD-binding PCMH-type domain-containing protein</fullName>
    </recommendedName>
</protein>
<keyword evidence="5" id="KW-0560">Oxidoreductase</keyword>
<gene>
    <name evidence="7" type="ORF">UREG_06928</name>
</gene>
<dbReference type="eggNOG" id="ENOG502QQWK">
    <property type="taxonomic scope" value="Eukaryota"/>
</dbReference>
<evidence type="ECO:0000256" key="1">
    <source>
        <dbReference type="ARBA" id="ARBA00001974"/>
    </source>
</evidence>
<accession>C4JWI6</accession>
<comment type="cofactor">
    <cofactor evidence="1">
        <name>FAD</name>
        <dbReference type="ChEBI" id="CHEBI:57692"/>
    </cofactor>
</comment>
<keyword evidence="4" id="KW-0274">FAD</keyword>
<evidence type="ECO:0000256" key="4">
    <source>
        <dbReference type="ARBA" id="ARBA00022827"/>
    </source>
</evidence>
<dbReference type="InterPro" id="IPR036318">
    <property type="entry name" value="FAD-bd_PCMH-like_sf"/>
</dbReference>
<dbReference type="HOGENOM" id="CLU_018354_4_0_1"/>
<dbReference type="Pfam" id="PF08031">
    <property type="entry name" value="BBE"/>
    <property type="match status" value="1"/>
</dbReference>
<keyword evidence="8" id="KW-1185">Reference proteome</keyword>
<dbReference type="EMBL" id="CH476618">
    <property type="protein sequence ID" value="EEP82063.1"/>
    <property type="molecule type" value="Genomic_DNA"/>
</dbReference>
<reference evidence="8" key="1">
    <citation type="journal article" date="2009" name="Genome Res.">
        <title>Comparative genomic analyses of the human fungal pathogens Coccidioides and their relatives.</title>
        <authorList>
            <person name="Sharpton T.J."/>
            <person name="Stajich J.E."/>
            <person name="Rounsley S.D."/>
            <person name="Gardner M.J."/>
            <person name="Wortman J.R."/>
            <person name="Jordar V.S."/>
            <person name="Maiti R."/>
            <person name="Kodira C.D."/>
            <person name="Neafsey D.E."/>
            <person name="Zeng Q."/>
            <person name="Hung C.-Y."/>
            <person name="McMahan C."/>
            <person name="Muszewska A."/>
            <person name="Grynberg M."/>
            <person name="Mandel M.A."/>
            <person name="Kellner E.M."/>
            <person name="Barker B.M."/>
            <person name="Galgiani J.N."/>
            <person name="Orbach M.J."/>
            <person name="Kirkland T.N."/>
            <person name="Cole G.T."/>
            <person name="Henn M.R."/>
            <person name="Birren B.W."/>
            <person name="Taylor J.W."/>
        </authorList>
    </citation>
    <scope>NUCLEOTIDE SEQUENCE [LARGE SCALE GENOMIC DNA]</scope>
    <source>
        <strain evidence="8">UAMH 1704</strain>
    </source>
</reference>
<dbReference type="InterPro" id="IPR016166">
    <property type="entry name" value="FAD-bd_PCMH"/>
</dbReference>
<dbReference type="InterPro" id="IPR006094">
    <property type="entry name" value="Oxid_FAD_bind_N"/>
</dbReference>
<dbReference type="PROSITE" id="PS51387">
    <property type="entry name" value="FAD_PCMH"/>
    <property type="match status" value="1"/>
</dbReference>
<feature type="domain" description="FAD-binding PCMH-type" evidence="6">
    <location>
        <begin position="1"/>
        <end position="129"/>
    </location>
</feature>
<evidence type="ECO:0000256" key="3">
    <source>
        <dbReference type="ARBA" id="ARBA00022630"/>
    </source>
</evidence>
<dbReference type="InterPro" id="IPR012951">
    <property type="entry name" value="BBE"/>
</dbReference>
<sequence length="384" mass="42100">MKGKEWHAAFVPKDAPQETEGIPAVTLQAGEQWLDVYRAAAEEGVIVVGGSAQTVGAAGGYLTGGGHSAFSHFYGLAVDNLLEVNLVDAKGERRTLNQYTDPEYFYALRGGGGCAWGIITSVTYKTHPNPSHIQVGFLQFNVTNNSTLRAVLEKSLRGLVSVTDAGYTGYGIINTSDEPLGFNAIFIQPNGTNATFNTAFKPYYDISTMQGVSGLVANAEFPSWIEYSKYFLRDPNIATNIIEASRLLTQEVLLHRTGDLVDLAFEYPSPGPGFSFIGKVDATERDNTAAHSIWKESRALLGWSANWTDDAPVDEKRKAKLDLVEISRRLGEIVGPEGGSYEPDWKNVFWGDKYDRLLATKRRVDPTNLFVCNRCVGTDIILEP</sequence>
<dbReference type="GO" id="GO:0016491">
    <property type="term" value="F:oxidoreductase activity"/>
    <property type="evidence" value="ECO:0007669"/>
    <property type="project" value="UniProtKB-KW"/>
</dbReference>
<dbReference type="Proteomes" id="UP000002058">
    <property type="component" value="Unassembled WGS sequence"/>
</dbReference>
<dbReference type="SUPFAM" id="SSF56176">
    <property type="entry name" value="FAD-binding/transporter-associated domain-like"/>
    <property type="match status" value="1"/>
</dbReference>
<dbReference type="InterPro" id="IPR050416">
    <property type="entry name" value="FAD-linked_Oxidoreductase"/>
</dbReference>
<evidence type="ECO:0000256" key="2">
    <source>
        <dbReference type="ARBA" id="ARBA00005466"/>
    </source>
</evidence>
<dbReference type="PANTHER" id="PTHR42973:SF39">
    <property type="entry name" value="FAD-BINDING PCMH-TYPE DOMAIN-CONTAINING PROTEIN"/>
    <property type="match status" value="1"/>
</dbReference>
<dbReference type="AlphaFoldDB" id="C4JWI6"/>
<dbReference type="Gene3D" id="3.30.465.10">
    <property type="match status" value="2"/>
</dbReference>
<dbReference type="InterPro" id="IPR016169">
    <property type="entry name" value="FAD-bd_PCMH_sub2"/>
</dbReference>
<keyword evidence="3" id="KW-0285">Flavoprotein</keyword>
<comment type="similarity">
    <text evidence="2">Belongs to the oxygen-dependent FAD-linked oxidoreductase family.</text>
</comment>
<dbReference type="RefSeq" id="XP_002583961.1">
    <property type="nucleotide sequence ID" value="XM_002583915.1"/>
</dbReference>
<dbReference type="KEGG" id="ure:UREG_06928"/>
<evidence type="ECO:0000313" key="7">
    <source>
        <dbReference type="EMBL" id="EEP82063.1"/>
    </source>
</evidence>